<dbReference type="InterPro" id="IPR024051">
    <property type="entry name" value="AICAR_Tfase_dup_dom_sf"/>
</dbReference>
<comment type="catalytic activity">
    <reaction evidence="8 10">
        <text>(6R)-10-formyltetrahydrofolate + 5-amino-1-(5-phospho-beta-D-ribosyl)imidazole-4-carboxamide = 5-formamido-1-(5-phospho-D-ribosyl)imidazole-4-carboxamide + (6S)-5,6,7,8-tetrahydrofolate</text>
        <dbReference type="Rhea" id="RHEA:22192"/>
        <dbReference type="ChEBI" id="CHEBI:57453"/>
        <dbReference type="ChEBI" id="CHEBI:58467"/>
        <dbReference type="ChEBI" id="CHEBI:58475"/>
        <dbReference type="ChEBI" id="CHEBI:195366"/>
        <dbReference type="EC" id="2.1.2.3"/>
    </reaction>
</comment>
<evidence type="ECO:0000256" key="9">
    <source>
        <dbReference type="ARBA" id="ARBA00050687"/>
    </source>
</evidence>
<protein>
    <recommendedName>
        <fullName evidence="10">Bifunctional purine biosynthesis protein PurH</fullName>
    </recommendedName>
    <domain>
        <recommendedName>
            <fullName evidence="10">Phosphoribosylaminoimidazolecarboxamide formyltransferase</fullName>
            <ecNumber evidence="10">2.1.2.3</ecNumber>
        </recommendedName>
        <alternativeName>
            <fullName evidence="10">AICAR transformylase</fullName>
        </alternativeName>
    </domain>
    <domain>
        <recommendedName>
            <fullName evidence="10">IMP cyclohydrolase</fullName>
            <ecNumber evidence="10">3.5.4.10</ecNumber>
        </recommendedName>
        <alternativeName>
            <fullName evidence="10">ATIC</fullName>
        </alternativeName>
        <alternativeName>
            <fullName evidence="10">IMP synthase</fullName>
        </alternativeName>
        <alternativeName>
            <fullName evidence="10">Inosinicase</fullName>
        </alternativeName>
    </domain>
</protein>
<evidence type="ECO:0000256" key="2">
    <source>
        <dbReference type="ARBA" id="ARBA00004954"/>
    </source>
</evidence>
<comment type="caution">
    <text evidence="12">The sequence shown here is derived from an EMBL/GenBank/DDBJ whole genome shotgun (WGS) entry which is preliminary data.</text>
</comment>
<keyword evidence="5 10" id="KW-0658">Purine biosynthesis</keyword>
<keyword evidence="4 10" id="KW-0808">Transferase</keyword>
<dbReference type="InterPro" id="IPR002695">
    <property type="entry name" value="PurH-like"/>
</dbReference>
<evidence type="ECO:0000256" key="4">
    <source>
        <dbReference type="ARBA" id="ARBA00022679"/>
    </source>
</evidence>
<dbReference type="EMBL" id="VUOC01000001">
    <property type="protein sequence ID" value="KAA2245193.1"/>
    <property type="molecule type" value="Genomic_DNA"/>
</dbReference>
<dbReference type="Proteomes" id="UP000324611">
    <property type="component" value="Unassembled WGS sequence"/>
</dbReference>
<evidence type="ECO:0000256" key="7">
    <source>
        <dbReference type="ARBA" id="ARBA00023268"/>
    </source>
</evidence>
<evidence type="ECO:0000313" key="13">
    <source>
        <dbReference type="Proteomes" id="UP000324611"/>
    </source>
</evidence>
<comment type="catalytic activity">
    <reaction evidence="9 10">
        <text>IMP + H2O = 5-formamido-1-(5-phospho-D-ribosyl)imidazole-4-carboxamide</text>
        <dbReference type="Rhea" id="RHEA:18445"/>
        <dbReference type="ChEBI" id="CHEBI:15377"/>
        <dbReference type="ChEBI" id="CHEBI:58053"/>
        <dbReference type="ChEBI" id="CHEBI:58467"/>
        <dbReference type="EC" id="3.5.4.10"/>
    </reaction>
</comment>
<dbReference type="RefSeq" id="WP_149836587.1">
    <property type="nucleotide sequence ID" value="NZ_VUOC01000001.1"/>
</dbReference>
<dbReference type="PIRSF" id="PIRSF000414">
    <property type="entry name" value="AICARFT_IMPCHas"/>
    <property type="match status" value="1"/>
</dbReference>
<organism evidence="12 13">
    <name type="scientific">Chitinophaga agrisoli</name>
    <dbReference type="NCBI Taxonomy" id="2607653"/>
    <lineage>
        <taxon>Bacteria</taxon>
        <taxon>Pseudomonadati</taxon>
        <taxon>Bacteroidota</taxon>
        <taxon>Chitinophagia</taxon>
        <taxon>Chitinophagales</taxon>
        <taxon>Chitinophagaceae</taxon>
        <taxon>Chitinophaga</taxon>
    </lineage>
</organism>
<dbReference type="Pfam" id="PF02142">
    <property type="entry name" value="MGS"/>
    <property type="match status" value="1"/>
</dbReference>
<dbReference type="Gene3D" id="3.40.140.20">
    <property type="match status" value="2"/>
</dbReference>
<comment type="domain">
    <text evidence="10">The IMP cyclohydrolase activity resides in the N-terminal region.</text>
</comment>
<dbReference type="NCBIfam" id="NF002049">
    <property type="entry name" value="PRK00881.1"/>
    <property type="match status" value="1"/>
</dbReference>
<reference evidence="12 13" key="1">
    <citation type="submission" date="2019-09" db="EMBL/GenBank/DDBJ databases">
        <title>Chitinophaga ginsengihumi sp. nov., isolated from soil of ginseng rhizosphere.</title>
        <authorList>
            <person name="Lee J."/>
        </authorList>
    </citation>
    <scope>NUCLEOTIDE SEQUENCE [LARGE SCALE GENOMIC DNA]</scope>
    <source>
        <strain evidence="12 13">BN140078</strain>
    </source>
</reference>
<dbReference type="GO" id="GO:0003937">
    <property type="term" value="F:IMP cyclohydrolase activity"/>
    <property type="evidence" value="ECO:0007669"/>
    <property type="project" value="UniProtKB-UniRule"/>
</dbReference>
<evidence type="ECO:0000256" key="1">
    <source>
        <dbReference type="ARBA" id="ARBA00004844"/>
    </source>
</evidence>
<comment type="pathway">
    <text evidence="1 10">Purine metabolism; IMP biosynthesis via de novo pathway; IMP from 5-formamido-1-(5-phospho-D-ribosyl)imidazole-4-carboxamide: step 1/1.</text>
</comment>
<evidence type="ECO:0000256" key="5">
    <source>
        <dbReference type="ARBA" id="ARBA00022755"/>
    </source>
</evidence>
<dbReference type="PANTHER" id="PTHR11692:SF0">
    <property type="entry name" value="BIFUNCTIONAL PURINE BIOSYNTHESIS PROTEIN ATIC"/>
    <property type="match status" value="1"/>
</dbReference>
<dbReference type="AlphaFoldDB" id="A0A5B2VZD2"/>
<dbReference type="SMART" id="SM00798">
    <property type="entry name" value="AICARFT_IMPCHas"/>
    <property type="match status" value="1"/>
</dbReference>
<dbReference type="FunFam" id="3.40.140.20:FF:000001">
    <property type="entry name" value="Bifunctional purine biosynthesis protein PurH"/>
    <property type="match status" value="1"/>
</dbReference>
<dbReference type="EC" id="3.5.4.10" evidence="10"/>
<dbReference type="FunFam" id="3.40.50.1380:FF:000001">
    <property type="entry name" value="Bifunctional purine biosynthesis protein PurH"/>
    <property type="match status" value="1"/>
</dbReference>
<comment type="pathway">
    <text evidence="2 10">Purine metabolism; IMP biosynthesis via de novo pathway; 5-formamido-1-(5-phospho-D-ribosyl)imidazole-4-carboxamide from 5-amino-1-(5-phospho-D-ribosyl)imidazole-4-carboxamide (10-formyl THF route): step 1/1.</text>
</comment>
<dbReference type="CDD" id="cd01421">
    <property type="entry name" value="IMPCH"/>
    <property type="match status" value="1"/>
</dbReference>
<keyword evidence="13" id="KW-1185">Reference proteome</keyword>
<dbReference type="Gene3D" id="3.40.50.1380">
    <property type="entry name" value="Methylglyoxal synthase-like domain"/>
    <property type="match status" value="1"/>
</dbReference>
<evidence type="ECO:0000256" key="3">
    <source>
        <dbReference type="ARBA" id="ARBA00007667"/>
    </source>
</evidence>
<dbReference type="EC" id="2.1.2.3" evidence="10"/>
<evidence type="ECO:0000256" key="10">
    <source>
        <dbReference type="HAMAP-Rule" id="MF_00139"/>
    </source>
</evidence>
<evidence type="ECO:0000259" key="11">
    <source>
        <dbReference type="PROSITE" id="PS51855"/>
    </source>
</evidence>
<dbReference type="InterPro" id="IPR016193">
    <property type="entry name" value="Cytidine_deaminase-like"/>
</dbReference>
<dbReference type="SUPFAM" id="SSF53927">
    <property type="entry name" value="Cytidine deaminase-like"/>
    <property type="match status" value="1"/>
</dbReference>
<keyword evidence="6 10" id="KW-0378">Hydrolase</keyword>
<dbReference type="InterPro" id="IPR036914">
    <property type="entry name" value="MGS-like_dom_sf"/>
</dbReference>
<proteinExistence type="inferred from homology"/>
<dbReference type="InterPro" id="IPR011607">
    <property type="entry name" value="MGS-like_dom"/>
</dbReference>
<evidence type="ECO:0000313" key="12">
    <source>
        <dbReference type="EMBL" id="KAA2245193.1"/>
    </source>
</evidence>
<reference evidence="12 13" key="2">
    <citation type="submission" date="2019-09" db="EMBL/GenBank/DDBJ databases">
        <authorList>
            <person name="Jin C."/>
        </authorList>
    </citation>
    <scope>NUCLEOTIDE SEQUENCE [LARGE SCALE GENOMIC DNA]</scope>
    <source>
        <strain evidence="12 13">BN140078</strain>
    </source>
</reference>
<dbReference type="HAMAP" id="MF_00139">
    <property type="entry name" value="PurH"/>
    <property type="match status" value="1"/>
</dbReference>
<dbReference type="UniPathway" id="UPA00074">
    <property type="reaction ID" value="UER00133"/>
</dbReference>
<dbReference type="GO" id="GO:0006189">
    <property type="term" value="P:'de novo' IMP biosynthetic process"/>
    <property type="evidence" value="ECO:0007669"/>
    <property type="project" value="UniProtKB-UniRule"/>
</dbReference>
<name>A0A5B2VZD2_9BACT</name>
<accession>A0A5B2VZD2</accession>
<comment type="similarity">
    <text evidence="3 10">Belongs to the PurH family.</text>
</comment>
<evidence type="ECO:0000256" key="6">
    <source>
        <dbReference type="ARBA" id="ARBA00022801"/>
    </source>
</evidence>
<dbReference type="GO" id="GO:0005829">
    <property type="term" value="C:cytosol"/>
    <property type="evidence" value="ECO:0007669"/>
    <property type="project" value="TreeGrafter"/>
</dbReference>
<dbReference type="Pfam" id="PF01808">
    <property type="entry name" value="AICARFT_IMPCHas"/>
    <property type="match status" value="1"/>
</dbReference>
<dbReference type="GO" id="GO:0004643">
    <property type="term" value="F:phosphoribosylaminoimidazolecarboxamide formyltransferase activity"/>
    <property type="evidence" value="ECO:0007669"/>
    <property type="project" value="UniProtKB-UniRule"/>
</dbReference>
<feature type="domain" description="MGS-like" evidence="11">
    <location>
        <begin position="1"/>
        <end position="147"/>
    </location>
</feature>
<evidence type="ECO:0000256" key="8">
    <source>
        <dbReference type="ARBA" id="ARBA00050488"/>
    </source>
</evidence>
<dbReference type="SUPFAM" id="SSF52335">
    <property type="entry name" value="Methylglyoxal synthase-like"/>
    <property type="match status" value="1"/>
</dbReference>
<dbReference type="SMART" id="SM00851">
    <property type="entry name" value="MGS"/>
    <property type="match status" value="1"/>
</dbReference>
<dbReference type="PANTHER" id="PTHR11692">
    <property type="entry name" value="BIFUNCTIONAL PURINE BIOSYNTHESIS PROTEIN PURH"/>
    <property type="match status" value="1"/>
</dbReference>
<keyword evidence="7 10" id="KW-0511">Multifunctional enzyme</keyword>
<dbReference type="FunFam" id="3.40.140.20:FF:000005">
    <property type="entry name" value="Bifunctional purine biosynthesis protein PurH"/>
    <property type="match status" value="1"/>
</dbReference>
<gene>
    <name evidence="10 12" type="primary">purH</name>
    <name evidence="12" type="ORF">F0L74_04320</name>
</gene>
<dbReference type="PROSITE" id="PS51855">
    <property type="entry name" value="MGS"/>
    <property type="match status" value="1"/>
</dbReference>
<sequence>MQKQIKSALISVFYKDNLENIVKQLGEQGVTIYSTGGTQKFIEEQGVKCVAVEDLTAYPSILGGRVKTLHPKVFGGILARRGNNQDLEQLQEYGIPEIDLVIVDLYPFEETVKSTTDEQTIIEKIDIGGVSLIRAAGKNYKDVVIVASKDQYADLEKVLVENKGATAIEDRRRFAAKAFEVCAHYDVAIAQYFLNNEPQQYFQVSSPQGQVMRYGENPHQRGVFYGNLDELFNKLHGKELSYNNLVDVDAACQLVQEFKETTFAVIKHTNVCGIASRPTLKAAWEAALAGDKESAFGGVLACNAVIDKATAESISEIFFEILIAPGFDADALEVLMAKKNRILLQQKQPVQQPYVYKNVLNGVLMQDSDSVNYKDWNDVGARPATATEKADLEFANLVCKHLKSNAIALVKDKQLIGKGCGQTSRIDALRHAIEKAGQFNFDLKGAAMASDAFFPFNDCVSIAHEAGITTVIQPGGSVRDNDSVEFCKQHDMVMVMTGIRHFKH</sequence>